<feature type="region of interest" description="Disordered" evidence="1">
    <location>
        <begin position="159"/>
        <end position="184"/>
    </location>
</feature>
<dbReference type="InterPro" id="IPR027417">
    <property type="entry name" value="P-loop_NTPase"/>
</dbReference>
<evidence type="ECO:0000256" key="1">
    <source>
        <dbReference type="SAM" id="MobiDB-lite"/>
    </source>
</evidence>
<evidence type="ECO:0000313" key="3">
    <source>
        <dbReference type="Proteomes" id="UP000663845"/>
    </source>
</evidence>
<dbReference type="AlphaFoldDB" id="A0A815W6D1"/>
<organism evidence="2 3">
    <name type="scientific">Adineta steineri</name>
    <dbReference type="NCBI Taxonomy" id="433720"/>
    <lineage>
        <taxon>Eukaryota</taxon>
        <taxon>Metazoa</taxon>
        <taxon>Spiralia</taxon>
        <taxon>Gnathifera</taxon>
        <taxon>Rotifera</taxon>
        <taxon>Eurotatoria</taxon>
        <taxon>Bdelloidea</taxon>
        <taxon>Adinetida</taxon>
        <taxon>Adinetidae</taxon>
        <taxon>Adineta</taxon>
    </lineage>
</organism>
<reference evidence="2" key="1">
    <citation type="submission" date="2021-02" db="EMBL/GenBank/DDBJ databases">
        <authorList>
            <person name="Nowell W R."/>
        </authorList>
    </citation>
    <scope>NUCLEOTIDE SEQUENCE</scope>
</reference>
<proteinExistence type="predicted"/>
<dbReference type="SUPFAM" id="SSF52540">
    <property type="entry name" value="P-loop containing nucleoside triphosphate hydrolases"/>
    <property type="match status" value="1"/>
</dbReference>
<evidence type="ECO:0000313" key="2">
    <source>
        <dbReference type="EMBL" id="CAF1538053.1"/>
    </source>
</evidence>
<dbReference type="EMBL" id="CAJNOG010004028">
    <property type="protein sequence ID" value="CAF1538053.1"/>
    <property type="molecule type" value="Genomic_DNA"/>
</dbReference>
<comment type="caution">
    <text evidence="2">The sequence shown here is derived from an EMBL/GenBank/DDBJ whole genome shotgun (WGS) entry which is preliminary data.</text>
</comment>
<name>A0A815W6D1_9BILA</name>
<dbReference type="Proteomes" id="UP000663845">
    <property type="component" value="Unassembled WGS sequence"/>
</dbReference>
<sequence length="200" mass="23619">MDQWIQHHFFRAKRAKCLILIGPSGTGKTSFALSLPGRVNYFQERWNLDLWNNYARYSVYDDVPWDDFAKLNFPSKKNLLTQKCNKINATDKYRGTKEINVRQPAIVLLNPEDAGSLLQEPNTTEQKNMFEYWQKRAFIYIMGPDEYFYKRQRRRQDAITTADGNQVSNSTSSMSSNEERIGGQYEFDEMIQRYEEKHSK</sequence>
<evidence type="ECO:0008006" key="4">
    <source>
        <dbReference type="Google" id="ProtNLM"/>
    </source>
</evidence>
<accession>A0A815W6D1</accession>
<protein>
    <recommendedName>
        <fullName evidence="4">Helicase superfamily 3 single-stranded DNA/RNA virus domain-containing protein</fullName>
    </recommendedName>
</protein>
<gene>
    <name evidence="2" type="ORF">JYZ213_LOCUS45535</name>
</gene>